<organism evidence="4 5">
    <name type="scientific">Rhizobium alvei</name>
    <dbReference type="NCBI Taxonomy" id="1132659"/>
    <lineage>
        <taxon>Bacteria</taxon>
        <taxon>Pseudomonadati</taxon>
        <taxon>Pseudomonadota</taxon>
        <taxon>Alphaproteobacteria</taxon>
        <taxon>Hyphomicrobiales</taxon>
        <taxon>Rhizobiaceae</taxon>
        <taxon>Rhizobium/Agrobacterium group</taxon>
        <taxon>Rhizobium</taxon>
    </lineage>
</organism>
<dbReference type="InterPro" id="IPR050300">
    <property type="entry name" value="GDXG_lipolytic_enzyme"/>
</dbReference>
<feature type="domain" description="BD-FAE-like" evidence="3">
    <location>
        <begin position="72"/>
        <end position="248"/>
    </location>
</feature>
<accession>A0ABT8YPP0</accession>
<keyword evidence="2" id="KW-0732">Signal</keyword>
<evidence type="ECO:0000256" key="1">
    <source>
        <dbReference type="ARBA" id="ARBA00022801"/>
    </source>
</evidence>
<gene>
    <name evidence="4" type="ORF">Q4481_17040</name>
</gene>
<dbReference type="InterPro" id="IPR049492">
    <property type="entry name" value="BD-FAE-like_dom"/>
</dbReference>
<dbReference type="EMBL" id="JAUOZU010000013">
    <property type="protein sequence ID" value="MDO6965671.1"/>
    <property type="molecule type" value="Genomic_DNA"/>
</dbReference>
<dbReference type="Gene3D" id="3.40.50.1820">
    <property type="entry name" value="alpha/beta hydrolase"/>
    <property type="match status" value="1"/>
</dbReference>
<dbReference type="PANTHER" id="PTHR48081">
    <property type="entry name" value="AB HYDROLASE SUPERFAMILY PROTEIN C4A8.06C"/>
    <property type="match status" value="1"/>
</dbReference>
<dbReference type="InterPro" id="IPR029058">
    <property type="entry name" value="AB_hydrolase_fold"/>
</dbReference>
<reference evidence="4" key="2">
    <citation type="submission" date="2023-07" db="EMBL/GenBank/DDBJ databases">
        <authorList>
            <person name="Shen H."/>
        </authorList>
    </citation>
    <scope>NUCLEOTIDE SEQUENCE</scope>
    <source>
        <strain evidence="4">TNR-22</strain>
    </source>
</reference>
<keyword evidence="5" id="KW-1185">Reference proteome</keyword>
<feature type="chain" id="PRO_5046705989" evidence="2">
    <location>
        <begin position="28"/>
        <end position="305"/>
    </location>
</feature>
<dbReference type="SUPFAM" id="SSF53474">
    <property type="entry name" value="alpha/beta-Hydrolases"/>
    <property type="match status" value="1"/>
</dbReference>
<evidence type="ECO:0000313" key="5">
    <source>
        <dbReference type="Proteomes" id="UP001174932"/>
    </source>
</evidence>
<protein>
    <submittedName>
        <fullName evidence="4">Alpha/beta hydrolase</fullName>
    </submittedName>
</protein>
<feature type="signal peptide" evidence="2">
    <location>
        <begin position="1"/>
        <end position="27"/>
    </location>
</feature>
<dbReference type="GO" id="GO:0016787">
    <property type="term" value="F:hydrolase activity"/>
    <property type="evidence" value="ECO:0007669"/>
    <property type="project" value="UniProtKB-KW"/>
</dbReference>
<comment type="caution">
    <text evidence="4">The sequence shown here is derived from an EMBL/GenBank/DDBJ whole genome shotgun (WGS) entry which is preliminary data.</text>
</comment>
<evidence type="ECO:0000313" key="4">
    <source>
        <dbReference type="EMBL" id="MDO6965671.1"/>
    </source>
</evidence>
<sequence>MRIAAPLKRTALVATMILMASGAVVQASSTNPLLDFESSSLTSAFRSGYSGVSGATVNVDVPYGLNDAQKYDVYLPASRSSAPIIVMIHGGNWQSGDKQDDSVAEDKAGYWVAKGYIFVSINYRLLPKSDPLIQAADIALGIASIQKNAANWGGNASKIVLMGAGSGGHLAALLSSNPSLASDQGASPWAGAVVLETPALNIPSIMQSDHSNDYDTAFGTNVEFWEDASPTHLVASSGVPMLIVCSESSASNTCSRASSFKQAAQEQGVTVTVSQQSYGSSDINAKLGVSQTYSSTVDNFIESVL</sequence>
<name>A0ABT8YPP0_9HYPH</name>
<dbReference type="Pfam" id="PF20434">
    <property type="entry name" value="BD-FAE"/>
    <property type="match status" value="1"/>
</dbReference>
<evidence type="ECO:0000256" key="2">
    <source>
        <dbReference type="SAM" id="SignalP"/>
    </source>
</evidence>
<dbReference type="Proteomes" id="UP001174932">
    <property type="component" value="Unassembled WGS sequence"/>
</dbReference>
<keyword evidence="1 4" id="KW-0378">Hydrolase</keyword>
<evidence type="ECO:0000259" key="3">
    <source>
        <dbReference type="Pfam" id="PF20434"/>
    </source>
</evidence>
<proteinExistence type="predicted"/>
<dbReference type="RefSeq" id="WP_304377606.1">
    <property type="nucleotide sequence ID" value="NZ_JAUOZU010000013.1"/>
</dbReference>
<reference evidence="4" key="1">
    <citation type="journal article" date="2015" name="Int. J. Syst. Evol. Microbiol.">
        <title>Rhizobium alvei sp. nov., isolated from a freshwater river.</title>
        <authorList>
            <person name="Sheu S.Y."/>
            <person name="Huang H.W."/>
            <person name="Young C.C."/>
            <person name="Chen W.M."/>
        </authorList>
    </citation>
    <scope>NUCLEOTIDE SEQUENCE</scope>
    <source>
        <strain evidence="4">TNR-22</strain>
    </source>
</reference>